<feature type="compositionally biased region" description="Basic and acidic residues" evidence="1">
    <location>
        <begin position="99"/>
        <end position="116"/>
    </location>
</feature>
<dbReference type="RefSeq" id="WP_089409737.1">
    <property type="nucleotide sequence ID" value="NZ_FZOU01000007.1"/>
</dbReference>
<keyword evidence="2" id="KW-0812">Transmembrane</keyword>
<accession>A0A239LN96</accession>
<evidence type="ECO:0000313" key="3">
    <source>
        <dbReference type="EMBL" id="SNT31293.1"/>
    </source>
</evidence>
<evidence type="ECO:0000256" key="2">
    <source>
        <dbReference type="SAM" id="Phobius"/>
    </source>
</evidence>
<dbReference type="EMBL" id="FZOU01000007">
    <property type="protein sequence ID" value="SNT31293.1"/>
    <property type="molecule type" value="Genomic_DNA"/>
</dbReference>
<keyword evidence="2" id="KW-1133">Transmembrane helix</keyword>
<name>A0A239LN96_9BACT</name>
<dbReference type="OrthoDB" id="122424at2"/>
<keyword evidence="2" id="KW-0472">Membrane</keyword>
<keyword evidence="4" id="KW-1185">Reference proteome</keyword>
<feature type="region of interest" description="Disordered" evidence="1">
    <location>
        <begin position="94"/>
        <end position="177"/>
    </location>
</feature>
<evidence type="ECO:0000313" key="4">
    <source>
        <dbReference type="Proteomes" id="UP000198356"/>
    </source>
</evidence>
<gene>
    <name evidence="3" type="ORF">SAMN05421770_107120</name>
</gene>
<dbReference type="Proteomes" id="UP000198356">
    <property type="component" value="Unassembled WGS sequence"/>
</dbReference>
<reference evidence="3 4" key="1">
    <citation type="submission" date="2017-06" db="EMBL/GenBank/DDBJ databases">
        <authorList>
            <person name="Kim H.J."/>
            <person name="Triplett B.A."/>
        </authorList>
    </citation>
    <scope>NUCLEOTIDE SEQUENCE [LARGE SCALE GENOMIC DNA]</scope>
    <source>
        <strain evidence="3 4">DSM 18704</strain>
    </source>
</reference>
<organism evidence="3 4">
    <name type="scientific">Granulicella rosea</name>
    <dbReference type="NCBI Taxonomy" id="474952"/>
    <lineage>
        <taxon>Bacteria</taxon>
        <taxon>Pseudomonadati</taxon>
        <taxon>Acidobacteriota</taxon>
        <taxon>Terriglobia</taxon>
        <taxon>Terriglobales</taxon>
        <taxon>Acidobacteriaceae</taxon>
        <taxon>Granulicella</taxon>
    </lineage>
</organism>
<sequence>MNASEKHEQAIEKVLGGLREVQAPAGLEQRVLRRVAEMEAAGPRPVWQPVWLASLGRGRSMAYGLAVAALIAGGAALLAVRRPVRMGLDSAQGFSAARTAEDAPDASKNRQRHEPRQGAFAALRTTSSLGDGRQKAIRSKRLSGVFSDARRPATPEDAAESKALSDTLAASHPAPPMPLTEQERLLLKIAHTGDPEELAALNPELRDRALAKGAADFRAFFPPPPPLVVER</sequence>
<dbReference type="AlphaFoldDB" id="A0A239LN96"/>
<protein>
    <submittedName>
        <fullName evidence="3">Uncharacterized protein</fullName>
    </submittedName>
</protein>
<proteinExistence type="predicted"/>
<feature type="transmembrane region" description="Helical" evidence="2">
    <location>
        <begin position="61"/>
        <end position="80"/>
    </location>
</feature>
<evidence type="ECO:0000256" key="1">
    <source>
        <dbReference type="SAM" id="MobiDB-lite"/>
    </source>
</evidence>